<dbReference type="Proteomes" id="UP000609879">
    <property type="component" value="Unassembled WGS sequence"/>
</dbReference>
<accession>A0ABQ3Y024</accession>
<keyword evidence="3" id="KW-1185">Reference proteome</keyword>
<reference evidence="2 3" key="1">
    <citation type="submission" date="2021-01" db="EMBL/GenBank/DDBJ databases">
        <title>Whole genome shotgun sequence of Actinoplanes deccanensis NBRC 13994.</title>
        <authorList>
            <person name="Komaki H."/>
            <person name="Tamura T."/>
        </authorList>
    </citation>
    <scope>NUCLEOTIDE SEQUENCE [LARGE SCALE GENOMIC DNA]</scope>
    <source>
        <strain evidence="2 3">NBRC 13994</strain>
    </source>
</reference>
<evidence type="ECO:0000313" key="2">
    <source>
        <dbReference type="EMBL" id="GID73351.1"/>
    </source>
</evidence>
<feature type="transmembrane region" description="Helical" evidence="1">
    <location>
        <begin position="146"/>
        <end position="164"/>
    </location>
</feature>
<dbReference type="RefSeq" id="WP_203761275.1">
    <property type="nucleotide sequence ID" value="NZ_BAAABO010000029.1"/>
</dbReference>
<organism evidence="2 3">
    <name type="scientific">Paractinoplanes deccanensis</name>
    <dbReference type="NCBI Taxonomy" id="113561"/>
    <lineage>
        <taxon>Bacteria</taxon>
        <taxon>Bacillati</taxon>
        <taxon>Actinomycetota</taxon>
        <taxon>Actinomycetes</taxon>
        <taxon>Micromonosporales</taxon>
        <taxon>Micromonosporaceae</taxon>
        <taxon>Paractinoplanes</taxon>
    </lineage>
</organism>
<keyword evidence="1" id="KW-0472">Membrane</keyword>
<feature type="transmembrane region" description="Helical" evidence="1">
    <location>
        <begin position="103"/>
        <end position="126"/>
    </location>
</feature>
<comment type="caution">
    <text evidence="2">The sequence shown here is derived from an EMBL/GenBank/DDBJ whole genome shotgun (WGS) entry which is preliminary data.</text>
</comment>
<sequence>MTGRNAIDRLVETLDALDEHLQTSDATVKRSERNRIGLLHLHAAFAVYIGPMFALLGRDGMAGPAWLLIRRIPGAPVSLACLLFAGGVILGIATWHRAVRWEIVGLCMLLGWYVTIAVSFGGALLWWLTGGFPAGTPKPAPYTHGVYLHLGALMIVHLVTLIRIRVARRKAAR</sequence>
<evidence type="ECO:0000256" key="1">
    <source>
        <dbReference type="SAM" id="Phobius"/>
    </source>
</evidence>
<evidence type="ECO:0000313" key="3">
    <source>
        <dbReference type="Proteomes" id="UP000609879"/>
    </source>
</evidence>
<proteinExistence type="predicted"/>
<feature type="transmembrane region" description="Helical" evidence="1">
    <location>
        <begin position="38"/>
        <end position="57"/>
    </location>
</feature>
<dbReference type="EMBL" id="BOMI01000033">
    <property type="protein sequence ID" value="GID73351.1"/>
    <property type="molecule type" value="Genomic_DNA"/>
</dbReference>
<protein>
    <submittedName>
        <fullName evidence="2">Uncharacterized protein</fullName>
    </submittedName>
</protein>
<feature type="transmembrane region" description="Helical" evidence="1">
    <location>
        <begin position="77"/>
        <end position="96"/>
    </location>
</feature>
<keyword evidence="1" id="KW-1133">Transmembrane helix</keyword>
<keyword evidence="1" id="KW-0812">Transmembrane</keyword>
<gene>
    <name evidence="2" type="ORF">Ade02nite_19920</name>
</gene>
<name>A0ABQ3Y024_9ACTN</name>